<dbReference type="Gene3D" id="2.40.320.10">
    <property type="entry name" value="Hypothetical Protein Pfu-838710-001"/>
    <property type="match status" value="1"/>
</dbReference>
<dbReference type="PIRSF" id="PIRSF016487">
    <property type="entry name" value="CYTH_UCP016487"/>
    <property type="match status" value="1"/>
</dbReference>
<keyword evidence="3" id="KW-1185">Reference proteome</keyword>
<evidence type="ECO:0000313" key="3">
    <source>
        <dbReference type="Proteomes" id="UP000620874"/>
    </source>
</evidence>
<dbReference type="PANTHER" id="PTHR40114:SF1">
    <property type="entry name" value="SLR0698 PROTEIN"/>
    <property type="match status" value="1"/>
</dbReference>
<dbReference type="InterPro" id="IPR023577">
    <property type="entry name" value="CYTH_domain"/>
</dbReference>
<gene>
    <name evidence="2" type="ORF">H9625_13920</name>
</gene>
<evidence type="ECO:0000259" key="1">
    <source>
        <dbReference type="PROSITE" id="PS51707"/>
    </source>
</evidence>
<proteinExistence type="predicted"/>
<dbReference type="InterPro" id="IPR033469">
    <property type="entry name" value="CYTH-like_dom_sf"/>
</dbReference>
<dbReference type="SMART" id="SM01118">
    <property type="entry name" value="CYTH"/>
    <property type="match status" value="1"/>
</dbReference>
<dbReference type="PANTHER" id="PTHR40114">
    <property type="entry name" value="SLR0698 PROTEIN"/>
    <property type="match status" value="1"/>
</dbReference>
<evidence type="ECO:0000313" key="2">
    <source>
        <dbReference type="EMBL" id="MBD8041518.1"/>
    </source>
</evidence>
<dbReference type="CDD" id="cd07891">
    <property type="entry name" value="CYTH-like_CthTTM-like_1"/>
    <property type="match status" value="1"/>
</dbReference>
<feature type="domain" description="CYTH" evidence="1">
    <location>
        <begin position="2"/>
        <end position="150"/>
    </location>
</feature>
<protein>
    <submittedName>
        <fullName evidence="2">CYTH domain-containing protein</fullName>
    </submittedName>
</protein>
<dbReference type="Proteomes" id="UP000620874">
    <property type="component" value="Unassembled WGS sequence"/>
</dbReference>
<name>A0ABR8YBC6_9BACT</name>
<reference evidence="2 3" key="1">
    <citation type="submission" date="2020-08" db="EMBL/GenBank/DDBJ databases">
        <title>A Genomic Blueprint of the Chicken Gut Microbiome.</title>
        <authorList>
            <person name="Gilroy R."/>
            <person name="Ravi A."/>
            <person name="Getino M."/>
            <person name="Pursley I."/>
            <person name="Horton D.L."/>
            <person name="Alikhan N.-F."/>
            <person name="Baker D."/>
            <person name="Gharbi K."/>
            <person name="Hall N."/>
            <person name="Watson M."/>
            <person name="Adriaenssens E.M."/>
            <person name="Foster-Nyarko E."/>
            <person name="Jarju S."/>
            <person name="Secka A."/>
            <person name="Antonio M."/>
            <person name="Oren A."/>
            <person name="Chaudhuri R."/>
            <person name="La Ragione R.M."/>
            <person name="Hildebrand F."/>
            <person name="Pallen M.J."/>
        </authorList>
    </citation>
    <scope>NUCLEOTIDE SEQUENCE [LARGE SCALE GENOMIC DNA]</scope>
    <source>
        <strain evidence="2 3">Sa1CVN1</strain>
    </source>
</reference>
<comment type="caution">
    <text evidence="2">The sequence shown here is derived from an EMBL/GenBank/DDBJ whole genome shotgun (WGS) entry which is preliminary data.</text>
</comment>
<dbReference type="RefSeq" id="WP_022039120.1">
    <property type="nucleotide sequence ID" value="NZ_JACSPP010000054.1"/>
</dbReference>
<dbReference type="Pfam" id="PF01928">
    <property type="entry name" value="CYTH"/>
    <property type="match status" value="1"/>
</dbReference>
<dbReference type="PROSITE" id="PS51707">
    <property type="entry name" value="CYTH"/>
    <property type="match status" value="1"/>
</dbReference>
<sequence length="179" mass="20538">MSQEIERKFLVTDDSYRRLARAKSRIEQGYICSARGKTVRVRIRDNKGYLTIKGPSNAAGTSRYEWEQEIPLADAEELMKLCEPGRIEKYRYLADYAGHVFEVDEFHGENEGLVIAEVELCSETESVELPAFIGKEVTGQTRYYNSFLMKQPYTTWKDGGEKTDDTSCELIEKGVKTIR</sequence>
<dbReference type="InterPro" id="IPR012042">
    <property type="entry name" value="NeuTTM/CthTTM-like"/>
</dbReference>
<accession>A0ABR8YBC6</accession>
<organism evidence="2 3">
    <name type="scientific">Phocaeicola intestinalis</name>
    <dbReference type="NCBI Taxonomy" id="2762212"/>
    <lineage>
        <taxon>Bacteria</taxon>
        <taxon>Pseudomonadati</taxon>
        <taxon>Bacteroidota</taxon>
        <taxon>Bacteroidia</taxon>
        <taxon>Bacteroidales</taxon>
        <taxon>Bacteroidaceae</taxon>
        <taxon>Phocaeicola</taxon>
    </lineage>
</organism>
<dbReference type="SUPFAM" id="SSF55154">
    <property type="entry name" value="CYTH-like phosphatases"/>
    <property type="match status" value="1"/>
</dbReference>
<dbReference type="EMBL" id="JACSPP010000054">
    <property type="protein sequence ID" value="MBD8041518.1"/>
    <property type="molecule type" value="Genomic_DNA"/>
</dbReference>